<dbReference type="KEGG" id="cam:101499951"/>
<feature type="domain" description="C2" evidence="9">
    <location>
        <begin position="184"/>
        <end position="305"/>
    </location>
</feature>
<accession>A0A1S2XMF0</accession>
<reference evidence="11" key="2">
    <citation type="submission" date="2025-08" db="UniProtKB">
        <authorList>
            <consortium name="RefSeq"/>
        </authorList>
    </citation>
    <scope>IDENTIFICATION</scope>
    <source>
        <tissue evidence="11">Etiolated seedlings</tissue>
    </source>
</reference>
<dbReference type="Gene3D" id="2.60.40.150">
    <property type="entry name" value="C2 domain"/>
    <property type="match status" value="3"/>
</dbReference>
<sequence>MSDQKVDFNLKVISPNIGANSTTRNGGITTSTDLVEINLFLFVKIVRATNLFGHYGYNNCDPYVEIIAGSFQGKTLCFRGTSDPEWNQVFALEKGLIQTEEITTVEILVKDNFLRYDQYIGKISLNISDISTRFPTDSALAPQWCQLEDPNGRKCRAGLMISCWIGTQADESFHEAWHLQLSDVPTGVQNTLNTCSRIYLMPRVWCLRVTLIQIEELIFDVEGPSQIFIRATLGNWTFTSKLANIDDGNTIWNEEVILFAVSEPFDQILSLSVEQGTLRRHKSLGTCVFPVKNSDMMSPPSTKTVAVMKNEGFVVGKLSTTLYLDGRYHMFDEDPRYSSDVNPTSNMLWRQSIGVFEMGILNATGLPAMKSPGRTDAYCVAKYGSKWIRSRTVVNSLSPKWNEQYSWDVYDPCTFITVCVFDNNHLEEGNIAAGAMDTRIGKVRIRLSEMGINRIYIYSYPLVELQPSGLKRMGEIQLAFKFTCPDMFNMCMMYTLPMLPGQHFSDPLSPTQFFGLRRQTIMLVLSKMSKAEPPLRREVIDYMLDSREIVWSMRRCRADFERINVFVSWLVGICNQFNEICKWTNPISTIIIWLVFLIVIIYPQNLMPAMFSCLILHVLQQLERKPKTLSHVDLHLSHVHTASIDELEEEFDPMPSKFGDVIMRNRYDRLRVAAGKYVTLMGEFATRMERLQSLLSWHDSIATMLAMILCLIIGIVTLIVPFQGLVFVWLLYLLRHPIFRSPFPPFYENWLRRMPSKLDSMI</sequence>
<evidence type="ECO:0000256" key="8">
    <source>
        <dbReference type="SAM" id="Phobius"/>
    </source>
</evidence>
<evidence type="ECO:0000256" key="5">
    <source>
        <dbReference type="ARBA" id="ARBA00022837"/>
    </source>
</evidence>
<evidence type="ECO:0000256" key="4">
    <source>
        <dbReference type="ARBA" id="ARBA00022737"/>
    </source>
</evidence>
<dbReference type="eggNOG" id="ENOG502R77N">
    <property type="taxonomic scope" value="Eukaryota"/>
</dbReference>
<evidence type="ECO:0000259" key="9">
    <source>
        <dbReference type="PROSITE" id="PS50004"/>
    </source>
</evidence>
<dbReference type="RefSeq" id="XP_004491557.1">
    <property type="nucleotide sequence ID" value="XM_004491500.3"/>
</dbReference>
<evidence type="ECO:0000256" key="1">
    <source>
        <dbReference type="ARBA" id="ARBA00004141"/>
    </source>
</evidence>
<dbReference type="RefSeq" id="XP_073221144.1">
    <property type="nucleotide sequence ID" value="XM_073365043.1"/>
</dbReference>
<evidence type="ECO:0000256" key="3">
    <source>
        <dbReference type="ARBA" id="ARBA00022692"/>
    </source>
</evidence>
<comment type="similarity">
    <text evidence="2">Belongs to the MCTP family.</text>
</comment>
<dbReference type="SUPFAM" id="SSF49562">
    <property type="entry name" value="C2 domain (Calcium/lipid-binding domain, CaLB)"/>
    <property type="match status" value="3"/>
</dbReference>
<keyword evidence="4" id="KW-0677">Repeat</keyword>
<comment type="subcellular location">
    <subcellularLocation>
        <location evidence="1">Membrane</location>
        <topology evidence="1">Multi-pass membrane protein</topology>
    </subcellularLocation>
</comment>
<name>A0A1S2XMF0_CICAR</name>
<dbReference type="PaxDb" id="3827-XP_004491557.1"/>
<dbReference type="InterPro" id="IPR047255">
    <property type="entry name" value="C2D_MCTP_PRT_plant"/>
</dbReference>
<feature type="domain" description="C2" evidence="9">
    <location>
        <begin position="335"/>
        <end position="460"/>
    </location>
</feature>
<proteinExistence type="inferred from homology"/>
<keyword evidence="5" id="KW-0106">Calcium</keyword>
<dbReference type="GeneID" id="101499951"/>
<dbReference type="OrthoDB" id="2015333at2759"/>
<keyword evidence="3 8" id="KW-0812">Transmembrane</keyword>
<keyword evidence="6 8" id="KW-1133">Transmembrane helix</keyword>
<evidence type="ECO:0000256" key="7">
    <source>
        <dbReference type="ARBA" id="ARBA00023136"/>
    </source>
</evidence>
<dbReference type="InterPro" id="IPR035892">
    <property type="entry name" value="C2_domain_sf"/>
</dbReference>
<reference evidence="10" key="1">
    <citation type="journal article" date="2013" name="Nat. Biotechnol.">
        <title>Draft genome sequence of chickpea (Cicer arietinum) provides a resource for trait improvement.</title>
        <authorList>
            <person name="Varshney R.K."/>
            <person name="Song C."/>
            <person name="Saxena R.K."/>
            <person name="Azam S."/>
            <person name="Yu S."/>
            <person name="Sharpe A.G."/>
            <person name="Cannon S."/>
            <person name="Baek J."/>
            <person name="Rosen B.D."/>
            <person name="Tar'an B."/>
            <person name="Millan T."/>
            <person name="Zhang X."/>
            <person name="Ramsay L.D."/>
            <person name="Iwata A."/>
            <person name="Wang Y."/>
            <person name="Nelson W."/>
            <person name="Farmer A.D."/>
            <person name="Gaur P.M."/>
            <person name="Soderlund C."/>
            <person name="Penmetsa R.V."/>
            <person name="Xu C."/>
            <person name="Bharti A.K."/>
            <person name="He W."/>
            <person name="Winter P."/>
            <person name="Zhao S."/>
            <person name="Hane J.K."/>
            <person name="Carrasquilla-Garcia N."/>
            <person name="Condie J.A."/>
            <person name="Upadhyaya H.D."/>
            <person name="Luo M.C."/>
            <person name="Thudi M."/>
            <person name="Gowda C.L."/>
            <person name="Singh N.P."/>
            <person name="Lichtenzveig J."/>
            <person name="Gali K.K."/>
            <person name="Rubio J."/>
            <person name="Nadarajan N."/>
            <person name="Dolezel J."/>
            <person name="Bansal K.C."/>
            <person name="Xu X."/>
            <person name="Edwards D."/>
            <person name="Zhang G."/>
            <person name="Kahl G."/>
            <person name="Gil J."/>
            <person name="Singh K.B."/>
            <person name="Datta S.K."/>
            <person name="Jackson S.A."/>
            <person name="Wang J."/>
            <person name="Cook D.R."/>
        </authorList>
    </citation>
    <scope>NUCLEOTIDE SEQUENCE [LARGE SCALE GENOMIC DNA]</scope>
    <source>
        <strain evidence="10">cv. CDC Frontier</strain>
    </source>
</reference>
<evidence type="ECO:0000313" key="11">
    <source>
        <dbReference type="RefSeq" id="XP_004491557.1"/>
    </source>
</evidence>
<organism evidence="10 11">
    <name type="scientific">Cicer arietinum</name>
    <name type="common">Chickpea</name>
    <name type="synonym">Garbanzo</name>
    <dbReference type="NCBI Taxonomy" id="3827"/>
    <lineage>
        <taxon>Eukaryota</taxon>
        <taxon>Viridiplantae</taxon>
        <taxon>Streptophyta</taxon>
        <taxon>Embryophyta</taxon>
        <taxon>Tracheophyta</taxon>
        <taxon>Spermatophyta</taxon>
        <taxon>Magnoliopsida</taxon>
        <taxon>eudicotyledons</taxon>
        <taxon>Gunneridae</taxon>
        <taxon>Pentapetalae</taxon>
        <taxon>rosids</taxon>
        <taxon>fabids</taxon>
        <taxon>Fabales</taxon>
        <taxon>Fabaceae</taxon>
        <taxon>Papilionoideae</taxon>
        <taxon>50 kb inversion clade</taxon>
        <taxon>NPAAA clade</taxon>
        <taxon>Hologalegina</taxon>
        <taxon>IRL clade</taxon>
        <taxon>Cicereae</taxon>
        <taxon>Cicer</taxon>
    </lineage>
</organism>
<gene>
    <name evidence="11" type="primary">LOC101499951</name>
</gene>
<feature type="transmembrane region" description="Helical" evidence="8">
    <location>
        <begin position="590"/>
        <end position="619"/>
    </location>
</feature>
<evidence type="ECO:0000256" key="6">
    <source>
        <dbReference type="ARBA" id="ARBA00022989"/>
    </source>
</evidence>
<dbReference type="STRING" id="3827.A0A1S2XMF0"/>
<dbReference type="PANTHER" id="PTHR31425">
    <property type="entry name" value="PHOSPHORIBOSYLANTHRANILATE TRANSFERASE ISOFORM 1"/>
    <property type="match status" value="1"/>
</dbReference>
<dbReference type="InterPro" id="IPR047259">
    <property type="entry name" value="QUIRKY-like"/>
</dbReference>
<dbReference type="InterPro" id="IPR000008">
    <property type="entry name" value="C2_dom"/>
</dbReference>
<keyword evidence="10" id="KW-1185">Reference proteome</keyword>
<dbReference type="FunFam" id="2.60.40.150:FF:000090">
    <property type="entry name" value="C2 domain-containing protein"/>
    <property type="match status" value="1"/>
</dbReference>
<dbReference type="Proteomes" id="UP000087171">
    <property type="component" value="Chromosome Ca2"/>
</dbReference>
<feature type="transmembrane region" description="Helical" evidence="8">
    <location>
        <begin position="701"/>
        <end position="734"/>
    </location>
</feature>
<dbReference type="PROSITE" id="PS50004">
    <property type="entry name" value="C2"/>
    <property type="match status" value="3"/>
</dbReference>
<dbReference type="InterPro" id="IPR013583">
    <property type="entry name" value="MCTP_C"/>
</dbReference>
<dbReference type="SMART" id="SM00239">
    <property type="entry name" value="C2"/>
    <property type="match status" value="3"/>
</dbReference>
<dbReference type="CDD" id="cd08379">
    <property type="entry name" value="C2D_MCTP_PRT_plant"/>
    <property type="match status" value="1"/>
</dbReference>
<keyword evidence="7 8" id="KW-0472">Membrane</keyword>
<evidence type="ECO:0000256" key="2">
    <source>
        <dbReference type="ARBA" id="ARBA00007923"/>
    </source>
</evidence>
<dbReference type="GO" id="GO:0016020">
    <property type="term" value="C:membrane"/>
    <property type="evidence" value="ECO:0007669"/>
    <property type="project" value="UniProtKB-SubCell"/>
</dbReference>
<dbReference type="Pfam" id="PF08372">
    <property type="entry name" value="PRT_C"/>
    <property type="match status" value="1"/>
</dbReference>
<feature type="domain" description="C2" evidence="9">
    <location>
        <begin position="24"/>
        <end position="140"/>
    </location>
</feature>
<evidence type="ECO:0000313" key="10">
    <source>
        <dbReference type="Proteomes" id="UP000087171"/>
    </source>
</evidence>
<dbReference type="PANTHER" id="PTHR31425:SF41">
    <property type="entry name" value="ANTHRANILATE PHOSPHORIBOSYLTRANSFERASE-LIKE PROTEIN"/>
    <property type="match status" value="1"/>
</dbReference>
<dbReference type="AlphaFoldDB" id="A0A1S2XMF0"/>
<dbReference type="Pfam" id="PF00168">
    <property type="entry name" value="C2"/>
    <property type="match status" value="3"/>
</dbReference>
<protein>
    <submittedName>
        <fullName evidence="11">FT-interacting protein 7-like</fullName>
    </submittedName>
</protein>